<evidence type="ECO:0000313" key="1">
    <source>
        <dbReference type="EMBL" id="GAB1252447.1"/>
    </source>
</evidence>
<sequence length="169" mass="18978">MKETAKLYIVNPSLEDIIRSSNNLKSQAFIAEMDVSNFRKSMTLSGGQQLRTFLKIAQAAKKDVIFLMIDADVVEPITGPLSLQNNVHYTLTQEQFFKVLDSIYGRERQSILNALVREVVNYMMGPNLDLSKFISQVEDYLKCLKAGLQDESYGLQSDAIGNTSRDSVS</sequence>
<keyword evidence="2" id="KW-1185">Reference proteome</keyword>
<dbReference type="RefSeq" id="WP_411916190.1">
    <property type="nucleotide sequence ID" value="NZ_BAAFSF010000004.1"/>
</dbReference>
<comment type="caution">
    <text evidence="1">The sequence shown here is derived from an EMBL/GenBank/DDBJ whole genome shotgun (WGS) entry which is preliminary data.</text>
</comment>
<accession>A0ABQ0E458</accession>
<name>A0ABQ0E458_9PORP</name>
<dbReference type="EMBL" id="BAAFSF010000004">
    <property type="protein sequence ID" value="GAB1252447.1"/>
    <property type="molecule type" value="Genomic_DNA"/>
</dbReference>
<organism evidence="1 2">
    <name type="scientific">Porphyromonas miyakawae</name>
    <dbReference type="NCBI Taxonomy" id="3137470"/>
    <lineage>
        <taxon>Bacteria</taxon>
        <taxon>Pseudomonadati</taxon>
        <taxon>Bacteroidota</taxon>
        <taxon>Bacteroidia</taxon>
        <taxon>Bacteroidales</taxon>
        <taxon>Porphyromonadaceae</taxon>
        <taxon>Porphyromonas</taxon>
    </lineage>
</organism>
<reference evidence="1 2" key="1">
    <citation type="journal article" date="2025" name="Int. J. Syst. Evol. Microbiol.">
        <title>Desulfovibrio falkowii sp. nov., Porphyromonas miyakawae sp. nov., Mediterraneibacter flintii sp. nov. and Owariibacterium komagatae gen. nov., sp. nov., isolated from human faeces.</title>
        <authorList>
            <person name="Hamaguchi T."/>
            <person name="Ohara M."/>
            <person name="Hisatomi A."/>
            <person name="Sekiguchi K."/>
            <person name="Takeda J.I."/>
            <person name="Ueyama J."/>
            <person name="Ito M."/>
            <person name="Nishiwaki H."/>
            <person name="Ogi T."/>
            <person name="Hirayama M."/>
            <person name="Ohkuma M."/>
            <person name="Sakamoto M."/>
            <person name="Ohno K."/>
        </authorList>
    </citation>
    <scope>NUCLEOTIDE SEQUENCE [LARGE SCALE GENOMIC DNA]</scope>
    <source>
        <strain evidence="1 2">13CB11C</strain>
    </source>
</reference>
<proteinExistence type="predicted"/>
<evidence type="ECO:0000313" key="2">
    <source>
        <dbReference type="Proteomes" id="UP001628220"/>
    </source>
</evidence>
<gene>
    <name evidence="1" type="ORF">Tsumi_15530</name>
</gene>
<dbReference type="Proteomes" id="UP001628220">
    <property type="component" value="Unassembled WGS sequence"/>
</dbReference>
<protein>
    <submittedName>
        <fullName evidence="1">Uncharacterized protein</fullName>
    </submittedName>
</protein>